<evidence type="ECO:0000256" key="6">
    <source>
        <dbReference type="ARBA" id="ARBA00022723"/>
    </source>
</evidence>
<dbReference type="InterPro" id="IPR050196">
    <property type="entry name" value="Cytochrome_P450_Monoox"/>
</dbReference>
<evidence type="ECO:0000256" key="8">
    <source>
        <dbReference type="ARBA" id="ARBA00022848"/>
    </source>
</evidence>
<evidence type="ECO:0000313" key="16">
    <source>
        <dbReference type="EMBL" id="GFG28546.1"/>
    </source>
</evidence>
<comment type="caution">
    <text evidence="16">The sequence shown here is derived from an EMBL/GenBank/DDBJ whole genome shotgun (WGS) entry which is preliminary data.</text>
</comment>
<evidence type="ECO:0000256" key="14">
    <source>
        <dbReference type="SAM" id="MobiDB-lite"/>
    </source>
</evidence>
<protein>
    <recommendedName>
        <fullName evidence="18">Cytochrome P450</fullName>
    </recommendedName>
</protein>
<gene>
    <name evidence="16" type="ORF">Cfor_12141</name>
</gene>
<keyword evidence="11" id="KW-0503">Monooxygenase</keyword>
<keyword evidence="6 13" id="KW-0479">Metal-binding</keyword>
<comment type="subcellular location">
    <subcellularLocation>
        <location evidence="3">Endoplasmic reticulum membrane</location>
        <topology evidence="3">Peripheral membrane protein</topology>
    </subcellularLocation>
    <subcellularLocation>
        <location evidence="2">Microsome membrane</location>
        <topology evidence="2">Peripheral membrane protein</topology>
    </subcellularLocation>
</comment>
<accession>A0A6L2P8D7</accession>
<evidence type="ECO:0000256" key="9">
    <source>
        <dbReference type="ARBA" id="ARBA00023002"/>
    </source>
</evidence>
<evidence type="ECO:0000256" key="2">
    <source>
        <dbReference type="ARBA" id="ARBA00004174"/>
    </source>
</evidence>
<dbReference type="PANTHER" id="PTHR24291">
    <property type="entry name" value="CYTOCHROME P450 FAMILY 4"/>
    <property type="match status" value="1"/>
</dbReference>
<dbReference type="PANTHER" id="PTHR24291:SF189">
    <property type="entry name" value="CYTOCHROME P450 4C3-RELATED"/>
    <property type="match status" value="1"/>
</dbReference>
<feature type="non-terminal residue" evidence="16">
    <location>
        <position position="640"/>
    </location>
</feature>
<keyword evidence="15" id="KW-1133">Transmembrane helix</keyword>
<evidence type="ECO:0000256" key="7">
    <source>
        <dbReference type="ARBA" id="ARBA00022824"/>
    </source>
</evidence>
<dbReference type="FunCoup" id="A0A6L2P8D7">
    <property type="interactions" value="45"/>
</dbReference>
<dbReference type="GO" id="GO:0020037">
    <property type="term" value="F:heme binding"/>
    <property type="evidence" value="ECO:0007669"/>
    <property type="project" value="InterPro"/>
</dbReference>
<dbReference type="InterPro" id="IPR002401">
    <property type="entry name" value="Cyt_P450_E_grp-I"/>
</dbReference>
<dbReference type="OrthoDB" id="1470350at2759"/>
<keyword evidence="7" id="KW-0256">Endoplasmic reticulum</keyword>
<dbReference type="GO" id="GO:0005789">
    <property type="term" value="C:endoplasmic reticulum membrane"/>
    <property type="evidence" value="ECO:0007669"/>
    <property type="project" value="UniProtKB-SubCell"/>
</dbReference>
<dbReference type="PRINTS" id="PR00463">
    <property type="entry name" value="EP450I"/>
</dbReference>
<name>A0A6L2P8D7_COPFO</name>
<dbReference type="InterPro" id="IPR001128">
    <property type="entry name" value="Cyt_P450"/>
</dbReference>
<keyword evidence="15" id="KW-0812">Transmembrane</keyword>
<proteinExistence type="inferred from homology"/>
<dbReference type="GO" id="GO:0004497">
    <property type="term" value="F:monooxygenase activity"/>
    <property type="evidence" value="ECO:0007669"/>
    <property type="project" value="UniProtKB-KW"/>
</dbReference>
<evidence type="ECO:0000256" key="1">
    <source>
        <dbReference type="ARBA" id="ARBA00001971"/>
    </source>
</evidence>
<sequence>MTVTRQRHIPNAHRKSKPSHCKNNALQSSNSEATRSGGRNGENCLQELIRFAPLPLLFNDLTVLIAIAHSHPPCAMVTFHFGHCFTMLTSCVTLFRPTSTYFAEGLRTSLERIRFKTYSAGLREPPDNSRFPGSDFNWNITNMTIRHRLLVRYDDFIYLFYISCEMLVLSLLNPVVLVLLVSAFVVMCRYHRKRARIVSLINRIPGPPSLPFIGNAIEINVDHDELLARMMGITSLCGRRAGISRIWIGSTPYIVVARPDRVEPILSSSKHIDKSGDYSYLHPWLGTGLLTSAGEKWRSRRKILTPAFHFKILEDFIDVFQDQSLILVKKLKREVGNESGFNIFPYITLCALDIICETAMGRQMNAQDNSESEYVKAVYEMGSIIQNRQAKLWLQPDWLFQWTSMYRSHQKCIKVLHGVSNKVRRKSDCVIYSSGTHTLIKYAYWLFSGVKKRLAFLDLLIKASEDGAVLSKEDIRQEVDTFMFEHLMRHLPITVDEQSETHVVLTEPVRAVIGSSNLDGHVFGCLAVWSPRHPGPDEDYRFTMKDLNEMKYLECCIKEALRLYPSVPVIARKIGEDIQIANYTVPAGTTALILTYMLHRNADLFPQPEKFNPDRFLPENVLGRHPYAYIPFSAGPRNCI</sequence>
<keyword evidence="9" id="KW-0560">Oxidoreductase</keyword>
<dbReference type="Proteomes" id="UP000502823">
    <property type="component" value="Unassembled WGS sequence"/>
</dbReference>
<dbReference type="SUPFAM" id="SSF48264">
    <property type="entry name" value="Cytochrome P450"/>
    <property type="match status" value="1"/>
</dbReference>
<evidence type="ECO:0000256" key="3">
    <source>
        <dbReference type="ARBA" id="ARBA00004406"/>
    </source>
</evidence>
<evidence type="ECO:0000256" key="12">
    <source>
        <dbReference type="ARBA" id="ARBA00023136"/>
    </source>
</evidence>
<organism evidence="16 17">
    <name type="scientific">Coptotermes formosanus</name>
    <name type="common">Formosan subterranean termite</name>
    <dbReference type="NCBI Taxonomy" id="36987"/>
    <lineage>
        <taxon>Eukaryota</taxon>
        <taxon>Metazoa</taxon>
        <taxon>Ecdysozoa</taxon>
        <taxon>Arthropoda</taxon>
        <taxon>Hexapoda</taxon>
        <taxon>Insecta</taxon>
        <taxon>Pterygota</taxon>
        <taxon>Neoptera</taxon>
        <taxon>Polyneoptera</taxon>
        <taxon>Dictyoptera</taxon>
        <taxon>Blattodea</taxon>
        <taxon>Blattoidea</taxon>
        <taxon>Termitoidae</taxon>
        <taxon>Rhinotermitidae</taxon>
        <taxon>Coptotermes</taxon>
    </lineage>
</organism>
<dbReference type="InParanoid" id="A0A6L2P8D7"/>
<evidence type="ECO:0000256" key="10">
    <source>
        <dbReference type="ARBA" id="ARBA00023004"/>
    </source>
</evidence>
<feature type="compositionally biased region" description="Polar residues" evidence="14">
    <location>
        <begin position="21"/>
        <end position="34"/>
    </location>
</feature>
<feature type="binding site" description="axial binding residue" evidence="13">
    <location>
        <position position="639"/>
    </location>
    <ligand>
        <name>heme</name>
        <dbReference type="ChEBI" id="CHEBI:30413"/>
    </ligand>
    <ligandPart>
        <name>Fe</name>
        <dbReference type="ChEBI" id="CHEBI:18248"/>
    </ligandPart>
</feature>
<feature type="compositionally biased region" description="Basic residues" evidence="14">
    <location>
        <begin position="1"/>
        <end position="20"/>
    </location>
</feature>
<dbReference type="Gene3D" id="1.10.630.10">
    <property type="entry name" value="Cytochrome P450"/>
    <property type="match status" value="1"/>
</dbReference>
<comment type="cofactor">
    <cofactor evidence="1 13">
        <name>heme</name>
        <dbReference type="ChEBI" id="CHEBI:30413"/>
    </cofactor>
</comment>
<dbReference type="GO" id="GO:0005506">
    <property type="term" value="F:iron ion binding"/>
    <property type="evidence" value="ECO:0007669"/>
    <property type="project" value="InterPro"/>
</dbReference>
<keyword evidence="8" id="KW-0492">Microsome</keyword>
<keyword evidence="17" id="KW-1185">Reference proteome</keyword>
<reference evidence="17" key="1">
    <citation type="submission" date="2020-01" db="EMBL/GenBank/DDBJ databases">
        <title>Draft genome sequence of the Termite Coptotermes fromosanus.</title>
        <authorList>
            <person name="Itakura S."/>
            <person name="Yosikawa Y."/>
            <person name="Umezawa K."/>
        </authorList>
    </citation>
    <scope>NUCLEOTIDE SEQUENCE [LARGE SCALE GENOMIC DNA]</scope>
</reference>
<comment type="similarity">
    <text evidence="4">Belongs to the cytochrome P450 family.</text>
</comment>
<evidence type="ECO:0000256" key="5">
    <source>
        <dbReference type="ARBA" id="ARBA00022617"/>
    </source>
</evidence>
<evidence type="ECO:0008006" key="18">
    <source>
        <dbReference type="Google" id="ProtNLM"/>
    </source>
</evidence>
<evidence type="ECO:0000256" key="13">
    <source>
        <dbReference type="PIRSR" id="PIRSR602401-1"/>
    </source>
</evidence>
<keyword evidence="5 13" id="KW-0349">Heme</keyword>
<evidence type="ECO:0000256" key="4">
    <source>
        <dbReference type="ARBA" id="ARBA00010617"/>
    </source>
</evidence>
<feature type="transmembrane region" description="Helical" evidence="15">
    <location>
        <begin position="156"/>
        <end position="187"/>
    </location>
</feature>
<feature type="region of interest" description="Disordered" evidence="14">
    <location>
        <begin position="1"/>
        <end position="39"/>
    </location>
</feature>
<dbReference type="GO" id="GO:0016705">
    <property type="term" value="F:oxidoreductase activity, acting on paired donors, with incorporation or reduction of molecular oxygen"/>
    <property type="evidence" value="ECO:0007669"/>
    <property type="project" value="InterPro"/>
</dbReference>
<evidence type="ECO:0000313" key="17">
    <source>
        <dbReference type="Proteomes" id="UP000502823"/>
    </source>
</evidence>
<keyword evidence="10 13" id="KW-0408">Iron</keyword>
<evidence type="ECO:0000256" key="11">
    <source>
        <dbReference type="ARBA" id="ARBA00023033"/>
    </source>
</evidence>
<dbReference type="InterPro" id="IPR036396">
    <property type="entry name" value="Cyt_P450_sf"/>
</dbReference>
<dbReference type="Pfam" id="PF00067">
    <property type="entry name" value="p450"/>
    <property type="match status" value="2"/>
</dbReference>
<dbReference type="EMBL" id="BLKM01000073">
    <property type="protein sequence ID" value="GFG28546.1"/>
    <property type="molecule type" value="Genomic_DNA"/>
</dbReference>
<dbReference type="AlphaFoldDB" id="A0A6L2P8D7"/>
<evidence type="ECO:0000256" key="15">
    <source>
        <dbReference type="SAM" id="Phobius"/>
    </source>
</evidence>
<keyword evidence="12 15" id="KW-0472">Membrane</keyword>